<dbReference type="AlphaFoldDB" id="A0A3D9SM30"/>
<accession>A0A3D9SM30</accession>
<organism evidence="2 3">
    <name type="scientific">Thermomonospora umbrina</name>
    <dbReference type="NCBI Taxonomy" id="111806"/>
    <lineage>
        <taxon>Bacteria</taxon>
        <taxon>Bacillati</taxon>
        <taxon>Actinomycetota</taxon>
        <taxon>Actinomycetes</taxon>
        <taxon>Streptosporangiales</taxon>
        <taxon>Thermomonosporaceae</taxon>
        <taxon>Thermomonospora</taxon>
    </lineage>
</organism>
<dbReference type="Proteomes" id="UP000256661">
    <property type="component" value="Unassembled WGS sequence"/>
</dbReference>
<feature type="region of interest" description="Disordered" evidence="1">
    <location>
        <begin position="75"/>
        <end position="98"/>
    </location>
</feature>
<dbReference type="EMBL" id="QTTT01000001">
    <property type="protein sequence ID" value="REE96979.1"/>
    <property type="molecule type" value="Genomic_DNA"/>
</dbReference>
<keyword evidence="3" id="KW-1185">Reference proteome</keyword>
<feature type="compositionally biased region" description="Basic residues" evidence="1">
    <location>
        <begin position="1"/>
        <end position="21"/>
    </location>
</feature>
<name>A0A3D9SM30_9ACTN</name>
<evidence type="ECO:0000313" key="2">
    <source>
        <dbReference type="EMBL" id="REE96979.1"/>
    </source>
</evidence>
<evidence type="ECO:0000313" key="3">
    <source>
        <dbReference type="Proteomes" id="UP000256661"/>
    </source>
</evidence>
<sequence>MAIRGGRPRRPGSRSRLRRGLGRAGTGRETACGGIEVVRLDDEVSDGAVGNEGACGGSLRRGAQGRTRARLKREWAAGRAGGRSARLPVPGGGGLPRRGHVHAVRRRQGQGRLGGAATSGLGPVGVEGDVDGLDGQDGGGPLQGVGTTTASWVATLGCAASSGGLRQGEPIDVHLVVVSILRSQCQSRVQGRGPVAMTASGHLSVEQGETCPLMQHSDLSPYWHQATVYSPYVHTVMVIITGCRDRASATEPALWKRSWNGKSDQRVHLSSPVMTRCANLEIR</sequence>
<gene>
    <name evidence="2" type="ORF">DFJ69_2433</name>
</gene>
<reference evidence="2 3" key="1">
    <citation type="submission" date="2018-08" db="EMBL/GenBank/DDBJ databases">
        <title>Sequencing the genomes of 1000 actinobacteria strains.</title>
        <authorList>
            <person name="Klenk H.-P."/>
        </authorList>
    </citation>
    <scope>NUCLEOTIDE SEQUENCE [LARGE SCALE GENOMIC DNA]</scope>
    <source>
        <strain evidence="2 3">DSM 43927</strain>
    </source>
</reference>
<evidence type="ECO:0000256" key="1">
    <source>
        <dbReference type="SAM" id="MobiDB-lite"/>
    </source>
</evidence>
<proteinExistence type="predicted"/>
<comment type="caution">
    <text evidence="2">The sequence shown here is derived from an EMBL/GenBank/DDBJ whole genome shotgun (WGS) entry which is preliminary data.</text>
</comment>
<feature type="region of interest" description="Disordered" evidence="1">
    <location>
        <begin position="1"/>
        <end position="28"/>
    </location>
</feature>
<protein>
    <submittedName>
        <fullName evidence="2">Uncharacterized protein</fullName>
    </submittedName>
</protein>